<comment type="caution">
    <text evidence="1">The sequence shown here is derived from an EMBL/GenBank/DDBJ whole genome shotgun (WGS) entry which is preliminary data.</text>
</comment>
<organism evidence="1 2">
    <name type="scientific">Pleurotus eryngii</name>
    <name type="common">Boletus of the steppes</name>
    <dbReference type="NCBI Taxonomy" id="5323"/>
    <lineage>
        <taxon>Eukaryota</taxon>
        <taxon>Fungi</taxon>
        <taxon>Dikarya</taxon>
        <taxon>Basidiomycota</taxon>
        <taxon>Agaricomycotina</taxon>
        <taxon>Agaricomycetes</taxon>
        <taxon>Agaricomycetidae</taxon>
        <taxon>Agaricales</taxon>
        <taxon>Pleurotineae</taxon>
        <taxon>Pleurotaceae</taxon>
        <taxon>Pleurotus</taxon>
    </lineage>
</organism>
<gene>
    <name evidence="1" type="ORF">BDN71DRAFT_1444543</name>
</gene>
<name>A0A9P6A0K7_PLEER</name>
<sequence length="94" mass="10595">MPDFFSLVATASAILLVTMPFSSRGWVQRNWCIPRQLALLAYSGILRCVHLPRKKYVSPATSAQNDTSMFSIFLFSLVYANSYFASLNARNRTP</sequence>
<evidence type="ECO:0000313" key="2">
    <source>
        <dbReference type="Proteomes" id="UP000807025"/>
    </source>
</evidence>
<proteinExistence type="predicted"/>
<accession>A0A9P6A0K7</accession>
<dbReference type="EMBL" id="MU154542">
    <property type="protein sequence ID" value="KAF9497718.1"/>
    <property type="molecule type" value="Genomic_DNA"/>
</dbReference>
<keyword evidence="2" id="KW-1185">Reference proteome</keyword>
<dbReference type="Proteomes" id="UP000807025">
    <property type="component" value="Unassembled WGS sequence"/>
</dbReference>
<reference evidence="1" key="1">
    <citation type="submission" date="2020-11" db="EMBL/GenBank/DDBJ databases">
        <authorList>
            <consortium name="DOE Joint Genome Institute"/>
            <person name="Ahrendt S."/>
            <person name="Riley R."/>
            <person name="Andreopoulos W."/>
            <person name="Labutti K."/>
            <person name="Pangilinan J."/>
            <person name="Ruiz-Duenas F.J."/>
            <person name="Barrasa J.M."/>
            <person name="Sanchez-Garcia M."/>
            <person name="Camarero S."/>
            <person name="Miyauchi S."/>
            <person name="Serrano A."/>
            <person name="Linde D."/>
            <person name="Babiker R."/>
            <person name="Drula E."/>
            <person name="Ayuso-Fernandez I."/>
            <person name="Pacheco R."/>
            <person name="Padilla G."/>
            <person name="Ferreira P."/>
            <person name="Barriuso J."/>
            <person name="Kellner H."/>
            <person name="Castanera R."/>
            <person name="Alfaro M."/>
            <person name="Ramirez L."/>
            <person name="Pisabarro A.G."/>
            <person name="Kuo A."/>
            <person name="Tritt A."/>
            <person name="Lipzen A."/>
            <person name="He G."/>
            <person name="Yan M."/>
            <person name="Ng V."/>
            <person name="Cullen D."/>
            <person name="Martin F."/>
            <person name="Rosso M.-N."/>
            <person name="Henrissat B."/>
            <person name="Hibbett D."/>
            <person name="Martinez A.T."/>
            <person name="Grigoriev I.V."/>
        </authorList>
    </citation>
    <scope>NUCLEOTIDE SEQUENCE</scope>
    <source>
        <strain evidence="1">ATCC 90797</strain>
    </source>
</reference>
<protein>
    <submittedName>
        <fullName evidence="1">Uncharacterized protein</fullName>
    </submittedName>
</protein>
<evidence type="ECO:0000313" key="1">
    <source>
        <dbReference type="EMBL" id="KAF9497718.1"/>
    </source>
</evidence>
<dbReference type="AlphaFoldDB" id="A0A9P6A0K7"/>